<evidence type="ECO:0000256" key="6">
    <source>
        <dbReference type="ARBA" id="ARBA00022898"/>
    </source>
</evidence>
<evidence type="ECO:0000256" key="7">
    <source>
        <dbReference type="ARBA" id="ARBA00023239"/>
    </source>
</evidence>
<evidence type="ECO:0000256" key="3">
    <source>
        <dbReference type="ARBA" id="ARBA00004953"/>
    </source>
</evidence>
<keyword evidence="12" id="KW-1185">Reference proteome</keyword>
<gene>
    <name evidence="11" type="primary">cobC</name>
    <name evidence="11" type="ORF">GCM10011316_28330</name>
</gene>
<name>A0A916X194_9HYPH</name>
<keyword evidence="7" id="KW-0456">Lyase</keyword>
<comment type="catalytic activity">
    <reaction evidence="9">
        <text>O-phospho-L-threonine + H(+) = (R)-1-aminopropan-2-yl phosphate + CO2</text>
        <dbReference type="Rhea" id="RHEA:11492"/>
        <dbReference type="ChEBI" id="CHEBI:15378"/>
        <dbReference type="ChEBI" id="CHEBI:16526"/>
        <dbReference type="ChEBI" id="CHEBI:58563"/>
        <dbReference type="ChEBI" id="CHEBI:58675"/>
        <dbReference type="EC" id="4.1.1.81"/>
    </reaction>
</comment>
<protein>
    <recommendedName>
        <fullName evidence="4">threonine-phosphate decarboxylase</fullName>
        <ecNumber evidence="4">4.1.1.81</ecNumber>
    </recommendedName>
    <alternativeName>
        <fullName evidence="8">L-threonine-O-3-phosphate decarboxylase</fullName>
    </alternativeName>
</protein>
<dbReference type="AlphaFoldDB" id="A0A916X194"/>
<feature type="domain" description="Aminotransferase class I/classII large" evidence="10">
    <location>
        <begin position="73"/>
        <end position="326"/>
    </location>
</feature>
<dbReference type="NCBIfam" id="TIGR01140">
    <property type="entry name" value="L_thr_O3P_dcar"/>
    <property type="match status" value="1"/>
</dbReference>
<dbReference type="EMBL" id="BMFA01000008">
    <property type="protein sequence ID" value="GGB54615.1"/>
    <property type="molecule type" value="Genomic_DNA"/>
</dbReference>
<dbReference type="Gene3D" id="3.40.640.10">
    <property type="entry name" value="Type I PLP-dependent aspartate aminotransferase-like (Major domain)"/>
    <property type="match status" value="1"/>
</dbReference>
<proteinExistence type="predicted"/>
<evidence type="ECO:0000256" key="9">
    <source>
        <dbReference type="ARBA" id="ARBA00048531"/>
    </source>
</evidence>
<dbReference type="GO" id="GO:0009236">
    <property type="term" value="P:cobalamin biosynthetic process"/>
    <property type="evidence" value="ECO:0007669"/>
    <property type="project" value="UniProtKB-KW"/>
</dbReference>
<dbReference type="SUPFAM" id="SSF53383">
    <property type="entry name" value="PLP-dependent transferases"/>
    <property type="match status" value="1"/>
</dbReference>
<evidence type="ECO:0000259" key="10">
    <source>
        <dbReference type="Pfam" id="PF00155"/>
    </source>
</evidence>
<dbReference type="PANTHER" id="PTHR42885">
    <property type="entry name" value="HISTIDINOL-PHOSPHATE AMINOTRANSFERASE-RELATED"/>
    <property type="match status" value="1"/>
</dbReference>
<dbReference type="EC" id="4.1.1.81" evidence="4"/>
<dbReference type="InterPro" id="IPR015421">
    <property type="entry name" value="PyrdxlP-dep_Trfase_major"/>
</dbReference>
<evidence type="ECO:0000256" key="5">
    <source>
        <dbReference type="ARBA" id="ARBA00022573"/>
    </source>
</evidence>
<reference evidence="11" key="2">
    <citation type="submission" date="2020-09" db="EMBL/GenBank/DDBJ databases">
        <authorList>
            <person name="Sun Q."/>
            <person name="Zhou Y."/>
        </authorList>
    </citation>
    <scope>NUCLEOTIDE SEQUENCE</scope>
    <source>
        <strain evidence="11">CGMCC 1.12426</strain>
    </source>
</reference>
<evidence type="ECO:0000256" key="8">
    <source>
        <dbReference type="ARBA" id="ARBA00029996"/>
    </source>
</evidence>
<evidence type="ECO:0000256" key="2">
    <source>
        <dbReference type="ARBA" id="ARBA00003444"/>
    </source>
</evidence>
<dbReference type="InterPro" id="IPR005860">
    <property type="entry name" value="CobD"/>
</dbReference>
<dbReference type="InterPro" id="IPR015424">
    <property type="entry name" value="PyrdxlP-dep_Trfase"/>
</dbReference>
<evidence type="ECO:0000313" key="11">
    <source>
        <dbReference type="EMBL" id="GGB54615.1"/>
    </source>
</evidence>
<dbReference type="InterPro" id="IPR015422">
    <property type="entry name" value="PyrdxlP-dep_Trfase_small"/>
</dbReference>
<dbReference type="OrthoDB" id="9799304at2"/>
<dbReference type="CDD" id="cd00609">
    <property type="entry name" value="AAT_like"/>
    <property type="match status" value="1"/>
</dbReference>
<dbReference type="PANTHER" id="PTHR42885:SF1">
    <property type="entry name" value="THREONINE-PHOSPHATE DECARBOXYLASE"/>
    <property type="match status" value="1"/>
</dbReference>
<organism evidence="11 12">
    <name type="scientific">Roseibium aquae</name>
    <dbReference type="NCBI Taxonomy" id="1323746"/>
    <lineage>
        <taxon>Bacteria</taxon>
        <taxon>Pseudomonadati</taxon>
        <taxon>Pseudomonadota</taxon>
        <taxon>Alphaproteobacteria</taxon>
        <taxon>Hyphomicrobiales</taxon>
        <taxon>Stappiaceae</taxon>
        <taxon>Roseibium</taxon>
    </lineage>
</organism>
<evidence type="ECO:0000313" key="12">
    <source>
        <dbReference type="Proteomes" id="UP000605148"/>
    </source>
</evidence>
<keyword evidence="6" id="KW-0663">Pyridoxal phosphate</keyword>
<dbReference type="Proteomes" id="UP000605148">
    <property type="component" value="Unassembled WGS sequence"/>
</dbReference>
<dbReference type="GO" id="GO:0030170">
    <property type="term" value="F:pyridoxal phosphate binding"/>
    <property type="evidence" value="ECO:0007669"/>
    <property type="project" value="InterPro"/>
</dbReference>
<dbReference type="GO" id="GO:0048472">
    <property type="term" value="F:threonine-phosphate decarboxylase activity"/>
    <property type="evidence" value="ECO:0007669"/>
    <property type="project" value="UniProtKB-EC"/>
</dbReference>
<dbReference type="Pfam" id="PF00155">
    <property type="entry name" value="Aminotran_1_2"/>
    <property type="match status" value="1"/>
</dbReference>
<reference evidence="11" key="1">
    <citation type="journal article" date="2014" name="Int. J. Syst. Evol. Microbiol.">
        <title>Complete genome sequence of Corynebacterium casei LMG S-19264T (=DSM 44701T), isolated from a smear-ripened cheese.</title>
        <authorList>
            <consortium name="US DOE Joint Genome Institute (JGI-PGF)"/>
            <person name="Walter F."/>
            <person name="Albersmeier A."/>
            <person name="Kalinowski J."/>
            <person name="Ruckert C."/>
        </authorList>
    </citation>
    <scope>NUCLEOTIDE SEQUENCE</scope>
    <source>
        <strain evidence="11">CGMCC 1.12426</strain>
    </source>
</reference>
<dbReference type="InterPro" id="IPR004838">
    <property type="entry name" value="NHTrfase_class1_PyrdxlP-BS"/>
</dbReference>
<evidence type="ECO:0000256" key="1">
    <source>
        <dbReference type="ARBA" id="ARBA00001933"/>
    </source>
</evidence>
<dbReference type="PROSITE" id="PS00105">
    <property type="entry name" value="AA_TRANSFER_CLASS_1"/>
    <property type="match status" value="1"/>
</dbReference>
<comment type="cofactor">
    <cofactor evidence="1">
        <name>pyridoxal 5'-phosphate</name>
        <dbReference type="ChEBI" id="CHEBI:597326"/>
    </cofactor>
</comment>
<accession>A0A916X194</accession>
<comment type="caution">
    <text evidence="11">The sequence shown here is derived from an EMBL/GenBank/DDBJ whole genome shotgun (WGS) entry which is preliminary data.</text>
</comment>
<dbReference type="Gene3D" id="3.90.1150.10">
    <property type="entry name" value="Aspartate Aminotransferase, domain 1"/>
    <property type="match status" value="1"/>
</dbReference>
<comment type="function">
    <text evidence="2">Decarboxylates L-threonine-O-3-phosphate to yield (R)-1-amino-2-propanol O-2-phosphate, the precursor for the linkage between the nucleotide loop and the corrin ring in cobalamin.</text>
</comment>
<sequence>MLHGGDLPAACETYGGIPAGWLDLSTGINPHAYPLPDNLPAEAWTRLPSQDALDRLLSAARAAYRVPPHLGLAAAPGTQALITLLPELLPDGEVALAAPTYGTHKMVWERAGRCPVEVSSVYALPATARIVVLVNPNNPDGRLVDGRSLLDIAQTLKTRNGTLIIDEAFADVMPGASLLPNLKDEPVVVLRSFGKFFGLAGLRLGFMAGPSDLVREAAVRLESWAVSGPALDIGRTALADLDWQSRIARQLSEEIGDLQIVLMENGLGVVGGTPLFALASLRQARALHQALARRHVWTRVFDYAPTWIRIGLPGSKDNLDRFADALAEAMKEI</sequence>
<evidence type="ECO:0000256" key="4">
    <source>
        <dbReference type="ARBA" id="ARBA00012285"/>
    </source>
</evidence>
<keyword evidence="5" id="KW-0169">Cobalamin biosynthesis</keyword>
<comment type="pathway">
    <text evidence="3">Cofactor biosynthesis; adenosylcobalamin biosynthesis.</text>
</comment>
<dbReference type="InterPro" id="IPR004839">
    <property type="entry name" value="Aminotransferase_I/II_large"/>
</dbReference>